<accession>A0AAV5EG96</accession>
<evidence type="ECO:0000256" key="2">
    <source>
        <dbReference type="ARBA" id="ARBA00009993"/>
    </source>
</evidence>
<dbReference type="Pfam" id="PF01466">
    <property type="entry name" value="Skp1"/>
    <property type="match status" value="1"/>
</dbReference>
<dbReference type="InterPro" id="IPR016897">
    <property type="entry name" value="SKP1"/>
</dbReference>
<reference evidence="6" key="1">
    <citation type="journal article" date="2018" name="DNA Res.">
        <title>Multiple hybrid de novo genome assembly of finger millet, an orphan allotetraploid crop.</title>
        <authorList>
            <person name="Hatakeyama M."/>
            <person name="Aluri S."/>
            <person name="Balachadran M.T."/>
            <person name="Sivarajan S.R."/>
            <person name="Patrignani A."/>
            <person name="Gruter S."/>
            <person name="Poveda L."/>
            <person name="Shimizu-Inatsugi R."/>
            <person name="Baeten J."/>
            <person name="Francoijs K.J."/>
            <person name="Nataraja K.N."/>
            <person name="Reddy Y.A.N."/>
            <person name="Phadnis S."/>
            <person name="Ravikumar R.L."/>
            <person name="Schlapbach R."/>
            <person name="Sreeman S.M."/>
            <person name="Shimizu K.K."/>
        </authorList>
    </citation>
    <scope>NUCLEOTIDE SEQUENCE</scope>
</reference>
<dbReference type="Proteomes" id="UP001054889">
    <property type="component" value="Unassembled WGS sequence"/>
</dbReference>
<reference evidence="6" key="2">
    <citation type="submission" date="2021-12" db="EMBL/GenBank/DDBJ databases">
        <title>Resequencing data analysis of finger millet.</title>
        <authorList>
            <person name="Hatakeyama M."/>
            <person name="Aluri S."/>
            <person name="Balachadran M.T."/>
            <person name="Sivarajan S.R."/>
            <person name="Poveda L."/>
            <person name="Shimizu-Inatsugi R."/>
            <person name="Schlapbach R."/>
            <person name="Sreeman S.M."/>
            <person name="Shimizu K.K."/>
        </authorList>
    </citation>
    <scope>NUCLEOTIDE SEQUENCE</scope>
</reference>
<feature type="domain" description="SKP1 component dimerisation" evidence="4">
    <location>
        <begin position="71"/>
        <end position="117"/>
    </location>
</feature>
<protein>
    <recommendedName>
        <fullName evidence="8">SKP1-like protein</fullName>
    </recommendedName>
</protein>
<evidence type="ECO:0000256" key="1">
    <source>
        <dbReference type="ARBA" id="ARBA00004906"/>
    </source>
</evidence>
<name>A0AAV5EG96_ELECO</name>
<comment type="caution">
    <text evidence="6">The sequence shown here is derived from an EMBL/GenBank/DDBJ whole genome shotgun (WGS) entry which is preliminary data.</text>
</comment>
<comment type="pathway">
    <text evidence="1">Protein modification; protein ubiquitination.</text>
</comment>
<feature type="domain" description="SKP1 component POZ" evidence="5">
    <location>
        <begin position="7"/>
        <end position="64"/>
    </location>
</feature>
<sequence>MGSPGTKMIRLVSSDGRAFDVPEKTIAAASGTIKSMLDAGHAADAVPVPNVTAATLTRVLDYAANVLRIDKLLDLTCEAVADLIRGKTPEEIRSRFNIIDDYSEEEEEEVRRENSWAFE</sequence>
<organism evidence="6 7">
    <name type="scientific">Eleusine coracana subsp. coracana</name>
    <dbReference type="NCBI Taxonomy" id="191504"/>
    <lineage>
        <taxon>Eukaryota</taxon>
        <taxon>Viridiplantae</taxon>
        <taxon>Streptophyta</taxon>
        <taxon>Embryophyta</taxon>
        <taxon>Tracheophyta</taxon>
        <taxon>Spermatophyta</taxon>
        <taxon>Magnoliopsida</taxon>
        <taxon>Liliopsida</taxon>
        <taxon>Poales</taxon>
        <taxon>Poaceae</taxon>
        <taxon>PACMAD clade</taxon>
        <taxon>Chloridoideae</taxon>
        <taxon>Cynodonteae</taxon>
        <taxon>Eleusininae</taxon>
        <taxon>Eleusine</taxon>
    </lineage>
</organism>
<evidence type="ECO:0000313" key="7">
    <source>
        <dbReference type="Proteomes" id="UP001054889"/>
    </source>
</evidence>
<dbReference type="AlphaFoldDB" id="A0AAV5EG96"/>
<dbReference type="InterPro" id="IPR016073">
    <property type="entry name" value="Skp1_comp_POZ"/>
</dbReference>
<evidence type="ECO:0000256" key="3">
    <source>
        <dbReference type="ARBA" id="ARBA00022786"/>
    </source>
</evidence>
<dbReference type="Gene3D" id="3.30.710.10">
    <property type="entry name" value="Potassium Channel Kv1.1, Chain A"/>
    <property type="match status" value="1"/>
</dbReference>
<evidence type="ECO:0008006" key="8">
    <source>
        <dbReference type="Google" id="ProtNLM"/>
    </source>
</evidence>
<comment type="similarity">
    <text evidence="2">Belongs to the SKP1 family.</text>
</comment>
<dbReference type="SMART" id="SM00512">
    <property type="entry name" value="Skp1"/>
    <property type="match status" value="1"/>
</dbReference>
<dbReference type="EMBL" id="BQKI01000075">
    <property type="protein sequence ID" value="GJN21383.1"/>
    <property type="molecule type" value="Genomic_DNA"/>
</dbReference>
<dbReference type="InterPro" id="IPR011333">
    <property type="entry name" value="SKP1/BTB/POZ_sf"/>
</dbReference>
<proteinExistence type="inferred from homology"/>
<evidence type="ECO:0000259" key="4">
    <source>
        <dbReference type="Pfam" id="PF01466"/>
    </source>
</evidence>
<keyword evidence="7" id="KW-1185">Reference proteome</keyword>
<keyword evidence="3" id="KW-0833">Ubl conjugation pathway</keyword>
<dbReference type="PIRSF" id="PIRSF028729">
    <property type="entry name" value="E3_ubiquit_lig_SCF_Skp"/>
    <property type="match status" value="1"/>
</dbReference>
<dbReference type="PANTHER" id="PTHR11165">
    <property type="entry name" value="SKP1"/>
    <property type="match status" value="1"/>
</dbReference>
<evidence type="ECO:0000259" key="5">
    <source>
        <dbReference type="Pfam" id="PF03931"/>
    </source>
</evidence>
<dbReference type="SUPFAM" id="SSF54695">
    <property type="entry name" value="POZ domain"/>
    <property type="match status" value="1"/>
</dbReference>
<gene>
    <name evidence="6" type="primary">gb08853</name>
    <name evidence="6" type="ORF">PR202_gb08853</name>
</gene>
<dbReference type="GO" id="GO:0009867">
    <property type="term" value="P:jasmonic acid mediated signaling pathway"/>
    <property type="evidence" value="ECO:0007669"/>
    <property type="project" value="UniProtKB-ARBA"/>
</dbReference>
<dbReference type="InterPro" id="IPR036296">
    <property type="entry name" value="SKP1-like_dim_sf"/>
</dbReference>
<dbReference type="InterPro" id="IPR016072">
    <property type="entry name" value="Skp1_comp_dimer"/>
</dbReference>
<dbReference type="Pfam" id="PF03931">
    <property type="entry name" value="Skp1_POZ"/>
    <property type="match status" value="1"/>
</dbReference>
<dbReference type="GO" id="GO:0006511">
    <property type="term" value="P:ubiquitin-dependent protein catabolic process"/>
    <property type="evidence" value="ECO:0007669"/>
    <property type="project" value="InterPro"/>
</dbReference>
<evidence type="ECO:0000313" key="6">
    <source>
        <dbReference type="EMBL" id="GJN21383.1"/>
    </source>
</evidence>
<dbReference type="InterPro" id="IPR001232">
    <property type="entry name" value="SKP1-like"/>
</dbReference>
<dbReference type="SUPFAM" id="SSF81382">
    <property type="entry name" value="Skp1 dimerisation domain-like"/>
    <property type="match status" value="1"/>
</dbReference>